<dbReference type="EMBL" id="CP072384">
    <property type="protein sequence ID" value="QUC07908.1"/>
    <property type="molecule type" value="Genomic_DNA"/>
</dbReference>
<dbReference type="InterPro" id="IPR014719">
    <property type="entry name" value="Ribosomal_bL12_C/ClpS-like"/>
</dbReference>
<keyword evidence="1" id="KW-1133">Transmembrane helix</keyword>
<dbReference type="Gene3D" id="3.30.1390.10">
    <property type="match status" value="1"/>
</dbReference>
<evidence type="ECO:0000259" key="2">
    <source>
        <dbReference type="Pfam" id="PF08044"/>
    </source>
</evidence>
<evidence type="ECO:0000256" key="1">
    <source>
        <dbReference type="SAM" id="Phobius"/>
    </source>
</evidence>
<dbReference type="Pfam" id="PF08044">
    <property type="entry name" value="DUF1707"/>
    <property type="match status" value="1"/>
</dbReference>
<keyword evidence="1" id="KW-0812">Transmembrane</keyword>
<dbReference type="RefSeq" id="WP_212323126.1">
    <property type="nucleotide sequence ID" value="NZ_AP024463.1"/>
</dbReference>
<dbReference type="Proteomes" id="UP000678513">
    <property type="component" value="Chromosome"/>
</dbReference>
<dbReference type="PANTHER" id="PTHR40763">
    <property type="entry name" value="MEMBRANE PROTEIN-RELATED"/>
    <property type="match status" value="1"/>
</dbReference>
<organism evidence="3 4">
    <name type="scientific">Arachnia rubra</name>
    <dbReference type="NCBI Taxonomy" id="1547448"/>
    <lineage>
        <taxon>Bacteria</taxon>
        <taxon>Bacillati</taxon>
        <taxon>Actinomycetota</taxon>
        <taxon>Actinomycetes</taxon>
        <taxon>Propionibacteriales</taxon>
        <taxon>Propionibacteriaceae</taxon>
        <taxon>Arachnia</taxon>
    </lineage>
</organism>
<protein>
    <submittedName>
        <fullName evidence="3">DUF1707 domain-containing protein</fullName>
    </submittedName>
</protein>
<reference evidence="3 4" key="1">
    <citation type="submission" date="2021-03" db="EMBL/GenBank/DDBJ databases">
        <title>Human Oral Microbial Genomes.</title>
        <authorList>
            <person name="Johnston C.D."/>
            <person name="Chen T."/>
            <person name="Dewhirst F.E."/>
        </authorList>
    </citation>
    <scope>NUCLEOTIDE SEQUENCE [LARGE SCALE GENOMIC DNA]</scope>
    <source>
        <strain evidence="3 4">DSMZ 100122</strain>
    </source>
</reference>
<sequence>MGDEHIRVGDRERDQAVARLQECHAEGRLTVEELQERIQAALAAKTGGDIDKLFVDLPGGSPQRESQVGTTPSMQETYGLSNLGSPGEGLVSYESSQEPAKNKPWYNQAWVFWGVIILVMTSRGILWPLVPIVIFAMVIAPKLSRSRNRRTALPPVQPRQLTFQERDRVMREIEAGRKIHAIKLYREFTGADLRTAKNTIDAWGRDFPGY</sequence>
<keyword evidence="4" id="KW-1185">Reference proteome</keyword>
<feature type="transmembrane region" description="Helical" evidence="1">
    <location>
        <begin position="110"/>
        <end position="140"/>
    </location>
</feature>
<name>A0ABX7Y4U1_9ACTN</name>
<proteinExistence type="predicted"/>
<dbReference type="InterPro" id="IPR012551">
    <property type="entry name" value="DUF1707_SHOCT-like"/>
</dbReference>
<keyword evidence="1" id="KW-0472">Membrane</keyword>
<accession>A0ABX7Y4U1</accession>
<gene>
    <name evidence="3" type="ORF">J5A65_13490</name>
</gene>
<dbReference type="PANTHER" id="PTHR40763:SF5">
    <property type="entry name" value="MEMBRANE PROTEIN"/>
    <property type="match status" value="1"/>
</dbReference>
<evidence type="ECO:0000313" key="3">
    <source>
        <dbReference type="EMBL" id="QUC07908.1"/>
    </source>
</evidence>
<evidence type="ECO:0000313" key="4">
    <source>
        <dbReference type="Proteomes" id="UP000678513"/>
    </source>
</evidence>
<feature type="domain" description="DUF1707" evidence="2">
    <location>
        <begin position="6"/>
        <end position="58"/>
    </location>
</feature>